<evidence type="ECO:0000313" key="2">
    <source>
        <dbReference type="EMBL" id="MFD1939700.1"/>
    </source>
</evidence>
<gene>
    <name evidence="2" type="ORF">ACFSKW_50415</name>
</gene>
<accession>A0ABW4TFG3</accession>
<feature type="transmembrane region" description="Helical" evidence="1">
    <location>
        <begin position="37"/>
        <end position="58"/>
    </location>
</feature>
<keyword evidence="1" id="KW-0472">Membrane</keyword>
<keyword evidence="1" id="KW-1133">Transmembrane helix</keyword>
<evidence type="ECO:0000313" key="3">
    <source>
        <dbReference type="Proteomes" id="UP001597368"/>
    </source>
</evidence>
<keyword evidence="1" id="KW-0812">Transmembrane</keyword>
<dbReference type="Proteomes" id="UP001597368">
    <property type="component" value="Unassembled WGS sequence"/>
</dbReference>
<reference evidence="3" key="1">
    <citation type="journal article" date="2019" name="Int. J. Syst. Evol. Microbiol.">
        <title>The Global Catalogue of Microorganisms (GCM) 10K type strain sequencing project: providing services to taxonomists for standard genome sequencing and annotation.</title>
        <authorList>
            <consortium name="The Broad Institute Genomics Platform"/>
            <consortium name="The Broad Institute Genome Sequencing Center for Infectious Disease"/>
            <person name="Wu L."/>
            <person name="Ma J."/>
        </authorList>
    </citation>
    <scope>NUCLEOTIDE SEQUENCE [LARGE SCALE GENOMIC DNA]</scope>
    <source>
        <strain evidence="3">ICMP 6774ER</strain>
    </source>
</reference>
<dbReference type="EMBL" id="JBHUFV010000094">
    <property type="protein sequence ID" value="MFD1939700.1"/>
    <property type="molecule type" value="Genomic_DNA"/>
</dbReference>
<organism evidence="2 3">
    <name type="scientific">Nonomuraea mangrovi</name>
    <dbReference type="NCBI Taxonomy" id="2316207"/>
    <lineage>
        <taxon>Bacteria</taxon>
        <taxon>Bacillati</taxon>
        <taxon>Actinomycetota</taxon>
        <taxon>Actinomycetes</taxon>
        <taxon>Streptosporangiales</taxon>
        <taxon>Streptosporangiaceae</taxon>
        <taxon>Nonomuraea</taxon>
    </lineage>
</organism>
<protein>
    <recommendedName>
        <fullName evidence="4">DUF1146 domain-containing protein</fullName>
    </recommendedName>
</protein>
<proteinExistence type="predicted"/>
<name>A0ABW4TFG3_9ACTN</name>
<comment type="caution">
    <text evidence="2">The sequence shown here is derived from an EMBL/GenBank/DDBJ whole genome shotgun (WGS) entry which is preliminary data.</text>
</comment>
<sequence length="64" mass="6867">MAVFVLVFLGAKKLSDVLMARSEATHDHQRWKKTALVMASIAAGLLVSFLVASLVEALKDTLGP</sequence>
<evidence type="ECO:0008006" key="4">
    <source>
        <dbReference type="Google" id="ProtNLM"/>
    </source>
</evidence>
<keyword evidence="3" id="KW-1185">Reference proteome</keyword>
<evidence type="ECO:0000256" key="1">
    <source>
        <dbReference type="SAM" id="Phobius"/>
    </source>
</evidence>